<reference evidence="2 3" key="1">
    <citation type="journal article" date="2022" name="Nat. Plants">
        <title>Genomes of leafy and leafless Platanthera orchids illuminate the evolution of mycoheterotrophy.</title>
        <authorList>
            <person name="Li M.H."/>
            <person name="Liu K.W."/>
            <person name="Li Z."/>
            <person name="Lu H.C."/>
            <person name="Ye Q.L."/>
            <person name="Zhang D."/>
            <person name="Wang J.Y."/>
            <person name="Li Y.F."/>
            <person name="Zhong Z.M."/>
            <person name="Liu X."/>
            <person name="Yu X."/>
            <person name="Liu D.K."/>
            <person name="Tu X.D."/>
            <person name="Liu B."/>
            <person name="Hao Y."/>
            <person name="Liao X.Y."/>
            <person name="Jiang Y.T."/>
            <person name="Sun W.H."/>
            <person name="Chen J."/>
            <person name="Chen Y.Q."/>
            <person name="Ai Y."/>
            <person name="Zhai J.W."/>
            <person name="Wu S.S."/>
            <person name="Zhou Z."/>
            <person name="Hsiao Y.Y."/>
            <person name="Wu W.L."/>
            <person name="Chen Y.Y."/>
            <person name="Lin Y.F."/>
            <person name="Hsu J.L."/>
            <person name="Li C.Y."/>
            <person name="Wang Z.W."/>
            <person name="Zhao X."/>
            <person name="Zhong W.Y."/>
            <person name="Ma X.K."/>
            <person name="Ma L."/>
            <person name="Huang J."/>
            <person name="Chen G.Z."/>
            <person name="Huang M.Z."/>
            <person name="Huang L."/>
            <person name="Peng D.H."/>
            <person name="Luo Y.B."/>
            <person name="Zou S.Q."/>
            <person name="Chen S.P."/>
            <person name="Lan S."/>
            <person name="Tsai W.C."/>
            <person name="Van de Peer Y."/>
            <person name="Liu Z.J."/>
        </authorList>
    </citation>
    <scope>NUCLEOTIDE SEQUENCE [LARGE SCALE GENOMIC DNA]</scope>
    <source>
        <strain evidence="2">Lor287</strain>
    </source>
</reference>
<comment type="caution">
    <text evidence="2">The sequence shown here is derived from an EMBL/GenBank/DDBJ whole genome shotgun (WGS) entry which is preliminary data.</text>
</comment>
<gene>
    <name evidence="2" type="ORF">KSP39_PZI014891</name>
</gene>
<protein>
    <submittedName>
        <fullName evidence="2">Uncharacterized protein</fullName>
    </submittedName>
</protein>
<dbReference type="AlphaFoldDB" id="A0AAP0G2G9"/>
<evidence type="ECO:0000313" key="3">
    <source>
        <dbReference type="Proteomes" id="UP001418222"/>
    </source>
</evidence>
<sequence>MEALPPRQNPPHRLRIPRLGRQLYRRHPSLHARIWISRARGGGHQLRFQAPRPPGDSGGNSRCRRRGGALEESQLGQRNACGKNPRREGCH</sequence>
<feature type="region of interest" description="Disordered" evidence="1">
    <location>
        <begin position="40"/>
        <end position="91"/>
    </location>
</feature>
<dbReference type="Proteomes" id="UP001418222">
    <property type="component" value="Unassembled WGS sequence"/>
</dbReference>
<evidence type="ECO:0000313" key="2">
    <source>
        <dbReference type="EMBL" id="KAK8934414.1"/>
    </source>
</evidence>
<proteinExistence type="predicted"/>
<dbReference type="EMBL" id="JBBWWQ010000012">
    <property type="protein sequence ID" value="KAK8934414.1"/>
    <property type="molecule type" value="Genomic_DNA"/>
</dbReference>
<organism evidence="2 3">
    <name type="scientific">Platanthera zijinensis</name>
    <dbReference type="NCBI Taxonomy" id="2320716"/>
    <lineage>
        <taxon>Eukaryota</taxon>
        <taxon>Viridiplantae</taxon>
        <taxon>Streptophyta</taxon>
        <taxon>Embryophyta</taxon>
        <taxon>Tracheophyta</taxon>
        <taxon>Spermatophyta</taxon>
        <taxon>Magnoliopsida</taxon>
        <taxon>Liliopsida</taxon>
        <taxon>Asparagales</taxon>
        <taxon>Orchidaceae</taxon>
        <taxon>Orchidoideae</taxon>
        <taxon>Orchideae</taxon>
        <taxon>Orchidinae</taxon>
        <taxon>Platanthera</taxon>
    </lineage>
</organism>
<accession>A0AAP0G2G9</accession>
<name>A0AAP0G2G9_9ASPA</name>
<keyword evidence="3" id="KW-1185">Reference proteome</keyword>
<evidence type="ECO:0000256" key="1">
    <source>
        <dbReference type="SAM" id="MobiDB-lite"/>
    </source>
</evidence>